<keyword evidence="7" id="KW-0472">Membrane</keyword>
<dbReference type="Pfam" id="PF17152">
    <property type="entry name" value="CHASE8"/>
    <property type="match status" value="1"/>
</dbReference>
<dbReference type="STRING" id="1703345.A3860_22335"/>
<dbReference type="EMBL" id="LVYD01000043">
    <property type="protein sequence ID" value="OQP64147.1"/>
    <property type="molecule type" value="Genomic_DNA"/>
</dbReference>
<dbReference type="InterPro" id="IPR003661">
    <property type="entry name" value="HisK_dim/P_dom"/>
</dbReference>
<evidence type="ECO:0000256" key="6">
    <source>
        <dbReference type="ARBA" id="ARBA00022777"/>
    </source>
</evidence>
<comment type="catalytic activity">
    <reaction evidence="1">
        <text>ATP + protein L-histidine = ADP + protein N-phospho-L-histidine.</text>
        <dbReference type="EC" id="2.7.13.3"/>
    </reaction>
</comment>
<evidence type="ECO:0000256" key="3">
    <source>
        <dbReference type="ARBA" id="ARBA00012438"/>
    </source>
</evidence>
<dbReference type="GO" id="GO:0007234">
    <property type="term" value="P:osmosensory signaling via phosphorelay pathway"/>
    <property type="evidence" value="ECO:0007669"/>
    <property type="project" value="TreeGrafter"/>
</dbReference>
<evidence type="ECO:0000256" key="7">
    <source>
        <dbReference type="SAM" id="Phobius"/>
    </source>
</evidence>
<dbReference type="Gene3D" id="3.30.565.10">
    <property type="entry name" value="Histidine kinase-like ATPase, C-terminal domain"/>
    <property type="match status" value="1"/>
</dbReference>
<dbReference type="PANTHER" id="PTHR42878:SF15">
    <property type="entry name" value="BACTERIOPHYTOCHROME"/>
    <property type="match status" value="1"/>
</dbReference>
<evidence type="ECO:0000256" key="2">
    <source>
        <dbReference type="ARBA" id="ARBA00004370"/>
    </source>
</evidence>
<evidence type="ECO:0000313" key="10">
    <source>
        <dbReference type="EMBL" id="OQP64147.1"/>
    </source>
</evidence>
<feature type="transmembrane region" description="Helical" evidence="7">
    <location>
        <begin position="12"/>
        <end position="34"/>
    </location>
</feature>
<feature type="domain" description="HAMP" evidence="9">
    <location>
        <begin position="181"/>
        <end position="234"/>
    </location>
</feature>
<keyword evidence="7" id="KW-0812">Transmembrane</keyword>
<protein>
    <recommendedName>
        <fullName evidence="3">histidine kinase</fullName>
        <ecNumber evidence="3">2.7.13.3</ecNumber>
    </recommendedName>
</protein>
<evidence type="ECO:0000256" key="1">
    <source>
        <dbReference type="ARBA" id="ARBA00000085"/>
    </source>
</evidence>
<proteinExistence type="predicted"/>
<dbReference type="SUPFAM" id="SSF47384">
    <property type="entry name" value="Homodimeric domain of signal transducing histidine kinase"/>
    <property type="match status" value="1"/>
</dbReference>
<keyword evidence="11" id="KW-1185">Reference proteome</keyword>
<sequence length="478" mass="54326">MPRFKNISIKNKLIFIQTTTAFIAVLVCCIFFVVNDIRTFKDAGNRKIYSLARIVGENAIPTLQFLDQDAATQLLYKLNKEPDITQAEVLDKNGKLFARYLREQPSGDSTNHKQELPSNATPGQLTARYKLYQEKEFLGTVVLYARLNDLNKIIVGYVKVASLVLLTAILSALIISIFLQRSIVFRLLRLVTKTKEVAKTGNYSLRVAGTGNDEIGTLAGGFNAMLEQIEKMDRYLKETNAELKTYSINLESKNRELEEFAYISSHDMKSPITSLYGMLSLMQQKEVVKPEHRHLFDLAINSVRQMQKTINALNEIIAFRKTLKIERQQIDLAEALEEVKLRIVDQISTSRAVIQADFSKCPYVNFPEVHLKSIFQNLLTNAIKYKQKGKPPVIEISTKSEGNFVVLEVKDNGLGIDMNRFKDKLFGLFQRFHTHTEGTGIGLHMIHSIVESYGGRIYLESEENRGTIFKIYLDNAPL</sequence>
<dbReference type="SMART" id="SM00387">
    <property type="entry name" value="HATPase_c"/>
    <property type="match status" value="1"/>
</dbReference>
<dbReference type="InterPro" id="IPR036890">
    <property type="entry name" value="HATPase_C_sf"/>
</dbReference>
<dbReference type="InterPro" id="IPR033417">
    <property type="entry name" value="CHASE8"/>
</dbReference>
<evidence type="ECO:0000313" key="11">
    <source>
        <dbReference type="Proteomes" id="UP000192796"/>
    </source>
</evidence>
<dbReference type="CDD" id="cd06225">
    <property type="entry name" value="HAMP"/>
    <property type="match status" value="1"/>
</dbReference>
<feature type="transmembrane region" description="Helical" evidence="7">
    <location>
        <begin position="154"/>
        <end position="179"/>
    </location>
</feature>
<dbReference type="SUPFAM" id="SSF158472">
    <property type="entry name" value="HAMP domain-like"/>
    <property type="match status" value="1"/>
</dbReference>
<accession>A0A1V9G0Q3</accession>
<dbReference type="InterPro" id="IPR005467">
    <property type="entry name" value="His_kinase_dom"/>
</dbReference>
<dbReference type="SMART" id="SM00388">
    <property type="entry name" value="HisKA"/>
    <property type="match status" value="1"/>
</dbReference>
<evidence type="ECO:0000256" key="4">
    <source>
        <dbReference type="ARBA" id="ARBA00022553"/>
    </source>
</evidence>
<dbReference type="Proteomes" id="UP000192796">
    <property type="component" value="Unassembled WGS sequence"/>
</dbReference>
<comment type="caution">
    <text evidence="10">The sequence shown here is derived from an EMBL/GenBank/DDBJ whole genome shotgun (WGS) entry which is preliminary data.</text>
</comment>
<dbReference type="InterPro" id="IPR036097">
    <property type="entry name" value="HisK_dim/P_sf"/>
</dbReference>
<name>A0A1V9G0Q3_9BACT</name>
<dbReference type="PROSITE" id="PS50885">
    <property type="entry name" value="HAMP"/>
    <property type="match status" value="1"/>
</dbReference>
<dbReference type="SMART" id="SM00304">
    <property type="entry name" value="HAMP"/>
    <property type="match status" value="1"/>
</dbReference>
<dbReference type="Pfam" id="PF00672">
    <property type="entry name" value="HAMP"/>
    <property type="match status" value="1"/>
</dbReference>
<dbReference type="Gene3D" id="1.10.287.130">
    <property type="match status" value="1"/>
</dbReference>
<dbReference type="InterPro" id="IPR003594">
    <property type="entry name" value="HATPase_dom"/>
</dbReference>
<gene>
    <name evidence="10" type="ORF">A3860_22335</name>
</gene>
<comment type="subcellular location">
    <subcellularLocation>
        <location evidence="2">Membrane</location>
    </subcellularLocation>
</comment>
<dbReference type="InterPro" id="IPR050351">
    <property type="entry name" value="BphY/WalK/GraS-like"/>
</dbReference>
<dbReference type="GO" id="GO:0030295">
    <property type="term" value="F:protein kinase activator activity"/>
    <property type="evidence" value="ECO:0007669"/>
    <property type="project" value="TreeGrafter"/>
</dbReference>
<dbReference type="OrthoDB" id="5522855at2"/>
<keyword evidence="7" id="KW-1133">Transmembrane helix</keyword>
<keyword evidence="4" id="KW-0597">Phosphoprotein</keyword>
<organism evidence="10 11">
    <name type="scientific">Niastella vici</name>
    <dbReference type="NCBI Taxonomy" id="1703345"/>
    <lineage>
        <taxon>Bacteria</taxon>
        <taxon>Pseudomonadati</taxon>
        <taxon>Bacteroidota</taxon>
        <taxon>Chitinophagia</taxon>
        <taxon>Chitinophagales</taxon>
        <taxon>Chitinophagaceae</taxon>
        <taxon>Niastella</taxon>
    </lineage>
</organism>
<dbReference type="Gene3D" id="6.10.340.10">
    <property type="match status" value="1"/>
</dbReference>
<dbReference type="InterPro" id="IPR004358">
    <property type="entry name" value="Sig_transdc_His_kin-like_C"/>
</dbReference>
<dbReference type="AlphaFoldDB" id="A0A1V9G0Q3"/>
<keyword evidence="5" id="KW-0808">Transferase</keyword>
<evidence type="ECO:0000256" key="5">
    <source>
        <dbReference type="ARBA" id="ARBA00022679"/>
    </source>
</evidence>
<dbReference type="EC" id="2.7.13.3" evidence="3"/>
<dbReference type="Pfam" id="PF02518">
    <property type="entry name" value="HATPase_c"/>
    <property type="match status" value="1"/>
</dbReference>
<dbReference type="CDD" id="cd00082">
    <property type="entry name" value="HisKA"/>
    <property type="match status" value="1"/>
</dbReference>
<dbReference type="PRINTS" id="PR00344">
    <property type="entry name" value="BCTRLSENSOR"/>
</dbReference>
<dbReference type="SUPFAM" id="SSF55874">
    <property type="entry name" value="ATPase domain of HSP90 chaperone/DNA topoisomerase II/histidine kinase"/>
    <property type="match status" value="1"/>
</dbReference>
<dbReference type="GO" id="GO:0016020">
    <property type="term" value="C:membrane"/>
    <property type="evidence" value="ECO:0007669"/>
    <property type="project" value="UniProtKB-SubCell"/>
</dbReference>
<evidence type="ECO:0000259" key="8">
    <source>
        <dbReference type="PROSITE" id="PS50109"/>
    </source>
</evidence>
<dbReference type="GO" id="GO:0000155">
    <property type="term" value="F:phosphorelay sensor kinase activity"/>
    <property type="evidence" value="ECO:0007669"/>
    <property type="project" value="InterPro"/>
</dbReference>
<feature type="domain" description="Histidine kinase" evidence="8">
    <location>
        <begin position="263"/>
        <end position="477"/>
    </location>
</feature>
<dbReference type="InterPro" id="IPR003660">
    <property type="entry name" value="HAMP_dom"/>
</dbReference>
<dbReference type="PROSITE" id="PS50109">
    <property type="entry name" value="HIS_KIN"/>
    <property type="match status" value="1"/>
</dbReference>
<reference evidence="10 11" key="1">
    <citation type="submission" date="2016-03" db="EMBL/GenBank/DDBJ databases">
        <title>Niastella vici sp. nov., isolated from farmland soil.</title>
        <authorList>
            <person name="Chen L."/>
            <person name="Wang D."/>
            <person name="Yang S."/>
            <person name="Wang G."/>
        </authorList>
    </citation>
    <scope>NUCLEOTIDE SEQUENCE [LARGE SCALE GENOMIC DNA]</scope>
    <source>
        <strain evidence="10 11">DJ57</strain>
    </source>
</reference>
<dbReference type="GO" id="GO:0000156">
    <property type="term" value="F:phosphorelay response regulator activity"/>
    <property type="evidence" value="ECO:0007669"/>
    <property type="project" value="TreeGrafter"/>
</dbReference>
<dbReference type="Pfam" id="PF00512">
    <property type="entry name" value="HisKA"/>
    <property type="match status" value="1"/>
</dbReference>
<evidence type="ECO:0000259" key="9">
    <source>
        <dbReference type="PROSITE" id="PS50885"/>
    </source>
</evidence>
<dbReference type="RefSeq" id="WP_081147327.1">
    <property type="nucleotide sequence ID" value="NZ_LVYD01000043.1"/>
</dbReference>
<dbReference type="PANTHER" id="PTHR42878">
    <property type="entry name" value="TWO-COMPONENT HISTIDINE KINASE"/>
    <property type="match status" value="1"/>
</dbReference>
<keyword evidence="6" id="KW-0418">Kinase</keyword>